<accession>A0ABU3B0V2</accession>
<evidence type="ECO:0000259" key="1">
    <source>
        <dbReference type="Pfam" id="PF14040"/>
    </source>
</evidence>
<sequence>MNVGVYTTYKRVDNTVSVSGSANLLVINYSYGDTGIPTIAHQIDISAYSGWGEALKGIIKAQADTPSRQEEELEGVEDEDLSDCTVESSSFPAKAISPLNSWGTGESFFDSNATTSGDVALCATRWNITIANGGQAPVKAAYKLKQFRCDNATAGRPNAGCVVPWFPSLLTYSKTSAPDLVRHVTLAQQSGLPGATYEAPLERSTNEIVNTRNRDLACGDAPSIVGKSCDEYPFATTLNGLINMLPPRIRRTFADCDLPNIPSGTTGPKAVSICMIPVADQNYQGGKNTQFYRAERMLHGDPFRVGTVA</sequence>
<protein>
    <recommendedName>
        <fullName evidence="1">Deoxyribonuclease NucA/NucB domain-containing protein</fullName>
    </recommendedName>
</protein>
<keyword evidence="3" id="KW-1185">Reference proteome</keyword>
<dbReference type="Pfam" id="PF14040">
    <property type="entry name" value="DNase_NucA_NucB"/>
    <property type="match status" value="1"/>
</dbReference>
<proteinExistence type="predicted"/>
<evidence type="ECO:0000313" key="2">
    <source>
        <dbReference type="EMBL" id="MDT0614656.1"/>
    </source>
</evidence>
<dbReference type="Proteomes" id="UP001180724">
    <property type="component" value="Unassembled WGS sequence"/>
</dbReference>
<dbReference type="RefSeq" id="WP_311580054.1">
    <property type="nucleotide sequence ID" value="NZ_JAVRFH010000044.1"/>
</dbReference>
<evidence type="ECO:0000313" key="3">
    <source>
        <dbReference type="Proteomes" id="UP001180724"/>
    </source>
</evidence>
<comment type="caution">
    <text evidence="2">The sequence shown here is derived from an EMBL/GenBank/DDBJ whole genome shotgun (WGS) entry which is preliminary data.</text>
</comment>
<name>A0ABU3B0V2_9ACTN</name>
<dbReference type="EMBL" id="JAVRFH010000044">
    <property type="protein sequence ID" value="MDT0614656.1"/>
    <property type="molecule type" value="Genomic_DNA"/>
</dbReference>
<dbReference type="InterPro" id="IPR029476">
    <property type="entry name" value="DNase_NucA_NucB"/>
</dbReference>
<reference evidence="2" key="1">
    <citation type="submission" date="2024-05" db="EMBL/GenBank/DDBJ databases">
        <title>30 novel species of actinomycetes from the DSMZ collection.</title>
        <authorList>
            <person name="Nouioui I."/>
        </authorList>
    </citation>
    <scope>NUCLEOTIDE SEQUENCE</scope>
    <source>
        <strain evidence="2">DSM 40712</strain>
    </source>
</reference>
<gene>
    <name evidence="2" type="ORF">RM812_31270</name>
</gene>
<organism evidence="2 3">
    <name type="scientific">Streptomyces lancefieldiae</name>
    <dbReference type="NCBI Taxonomy" id="3075520"/>
    <lineage>
        <taxon>Bacteria</taxon>
        <taxon>Bacillati</taxon>
        <taxon>Actinomycetota</taxon>
        <taxon>Actinomycetes</taxon>
        <taxon>Kitasatosporales</taxon>
        <taxon>Streptomycetaceae</taxon>
        <taxon>Streptomyces</taxon>
    </lineage>
</organism>
<feature type="domain" description="Deoxyribonuclease NucA/NucB" evidence="1">
    <location>
        <begin position="224"/>
        <end position="305"/>
    </location>
</feature>